<protein>
    <recommendedName>
        <fullName evidence="2">Mitochondrial import inner membrane translocase subunit Tim29</fullName>
    </recommendedName>
</protein>
<dbReference type="GO" id="GO:0045039">
    <property type="term" value="P:protein insertion into mitochondrial inner membrane"/>
    <property type="evidence" value="ECO:0007669"/>
    <property type="project" value="TreeGrafter"/>
</dbReference>
<dbReference type="GO" id="GO:0042721">
    <property type="term" value="C:TIM22 mitochondrial import inner membrane insertion complex"/>
    <property type="evidence" value="ECO:0007669"/>
    <property type="project" value="InterPro"/>
</dbReference>
<dbReference type="PANTHER" id="PTHR21435">
    <property type="entry name" value="MITOCHONDRIAL IMPORT INNER MEMBRANE TRANSLOCASE SUBUNIT TIM29"/>
    <property type="match status" value="1"/>
</dbReference>
<evidence type="ECO:0000313" key="1">
    <source>
        <dbReference type="EMBL" id="KGB40561.1"/>
    </source>
</evidence>
<evidence type="ECO:0008006" key="2">
    <source>
        <dbReference type="Google" id="ProtNLM"/>
    </source>
</evidence>
<name>A0A095B0G4_SCHHA</name>
<accession>A0A095B0G4</accession>
<dbReference type="InterPro" id="IPR019322">
    <property type="entry name" value="TIMM29"/>
</dbReference>
<dbReference type="EMBL" id="KL251506">
    <property type="protein sequence ID" value="KGB40561.1"/>
    <property type="molecule type" value="Genomic_DNA"/>
</dbReference>
<sequence length="224" mass="26159">MSSFGNLLKQKVLPSGSRINLRTKFHTYFKQLAGDYISSGRDTLQRIFQNPVRSTLWTSAVLAVSYITSTCPNKQNYYASLVESAIDLWEVPDLIRNSGSASYIHKCLKLFSKEQIRYNNLGLFAIIWRDDRTQSCYQYAEICKYTYPANGGGNFTGLLRLFLFDRPQENGLERIQNIVQDRILDFGFMGKWWFMSHYMDSYDINPDEWETPKIFEKLTRKESD</sequence>
<organism evidence="1">
    <name type="scientific">Schistosoma haematobium</name>
    <name type="common">Blood fluke</name>
    <dbReference type="NCBI Taxonomy" id="6185"/>
    <lineage>
        <taxon>Eukaryota</taxon>
        <taxon>Metazoa</taxon>
        <taxon>Spiralia</taxon>
        <taxon>Lophotrochozoa</taxon>
        <taxon>Platyhelminthes</taxon>
        <taxon>Trematoda</taxon>
        <taxon>Digenea</taxon>
        <taxon>Strigeidida</taxon>
        <taxon>Schistosomatoidea</taxon>
        <taxon>Schistosomatidae</taxon>
        <taxon>Schistosoma</taxon>
    </lineage>
</organism>
<dbReference type="Pfam" id="PF10171">
    <property type="entry name" value="Tim29"/>
    <property type="match status" value="2"/>
</dbReference>
<dbReference type="AlphaFoldDB" id="A0A095B0G4"/>
<dbReference type="PANTHER" id="PTHR21435:SF1">
    <property type="entry name" value="MITOCHONDRIAL IMPORT INNER MEMBRANE TRANSLOCASE SUBUNIT TIM29"/>
    <property type="match status" value="1"/>
</dbReference>
<proteinExistence type="predicted"/>
<dbReference type="STRING" id="6185.A0A095B0G4"/>
<reference evidence="1" key="1">
    <citation type="journal article" date="2012" name="Nat. Genet.">
        <title>Whole-genome sequence of Schistosoma haematobium.</title>
        <authorList>
            <person name="Young N.D."/>
            <person name="Jex A.R."/>
            <person name="Li B."/>
            <person name="Liu S."/>
            <person name="Yang L."/>
            <person name="Xiong Z."/>
            <person name="Li Y."/>
            <person name="Cantacessi C."/>
            <person name="Hall R.S."/>
            <person name="Xu X."/>
            <person name="Chen F."/>
            <person name="Wu X."/>
            <person name="Zerlotini A."/>
            <person name="Oliveira G."/>
            <person name="Hofmann A."/>
            <person name="Zhang G."/>
            <person name="Fang X."/>
            <person name="Kang Y."/>
            <person name="Campbell B.E."/>
            <person name="Loukas A."/>
            <person name="Ranganathan S."/>
            <person name="Rollinson D."/>
            <person name="Rinaldi G."/>
            <person name="Brindley P.J."/>
            <person name="Yang H."/>
            <person name="Wang J."/>
            <person name="Wang J."/>
            <person name="Gasser R.B."/>
        </authorList>
    </citation>
    <scope>NUCLEOTIDE SEQUENCE [LARGE SCALE GENOMIC DNA]</scope>
</reference>
<gene>
    <name evidence="1" type="ORF">MS3_09035</name>
</gene>